<accession>A0A0S2M262</accession>
<dbReference type="PANTHER" id="PTHR37017">
    <property type="entry name" value="AB HYDROLASE-1 DOMAIN-CONTAINING PROTEIN-RELATED"/>
    <property type="match status" value="1"/>
</dbReference>
<organism evidence="2 3">
    <name type="scientific">Arthrobacter alpinus</name>
    <dbReference type="NCBI Taxonomy" id="656366"/>
    <lineage>
        <taxon>Bacteria</taxon>
        <taxon>Bacillati</taxon>
        <taxon>Actinomycetota</taxon>
        <taxon>Actinomycetes</taxon>
        <taxon>Micrococcales</taxon>
        <taxon>Micrococcaceae</taxon>
        <taxon>Arthrobacter</taxon>
    </lineage>
</organism>
<evidence type="ECO:0000313" key="2">
    <source>
        <dbReference type="EMBL" id="ALO67914.1"/>
    </source>
</evidence>
<sequence length="233" mass="24612">MATIVLVHGLWSDGSSWAHVITELRAMGHEPVAAQLALESMDDDVASVRRTLATVSGPVLLVGWSYGGAVIGEAARGVAAVKALAYVAAFAPAEGESVSGLSRKYSGSEIPKYVVVAGDYTYINRSTFGELLAADAPAEAVAIAAATQRMVRIGLDRVKVNPPAWLDLPSHYLLATDDRCVPPELQHEMAARMGAVVTEIDSSHAPVLSRPREVAEFLDEACRDMLTANTGGN</sequence>
<dbReference type="PANTHER" id="PTHR37017:SF11">
    <property type="entry name" value="ESTERASE_LIPASE_THIOESTERASE DOMAIN-CONTAINING PROTEIN"/>
    <property type="match status" value="1"/>
</dbReference>
<dbReference type="OrthoDB" id="9814966at2"/>
<dbReference type="GO" id="GO:0003824">
    <property type="term" value="F:catalytic activity"/>
    <property type="evidence" value="ECO:0007669"/>
    <property type="project" value="UniProtKB-ARBA"/>
</dbReference>
<proteinExistence type="predicted"/>
<dbReference type="RefSeq" id="WP_062291710.1">
    <property type="nucleotide sequence ID" value="NZ_CP013200.1"/>
</dbReference>
<reference evidence="3" key="1">
    <citation type="submission" date="2015-11" db="EMBL/GenBank/DDBJ databases">
        <authorList>
            <person name="Kumar R."/>
            <person name="Singh D."/>
            <person name="Swarnkar M.K."/>
            <person name="Singh A.K."/>
            <person name="Kumar S."/>
        </authorList>
    </citation>
    <scope>NUCLEOTIDE SEQUENCE [LARGE SCALE GENOMIC DNA]</scope>
    <source>
        <strain evidence="3">ERGS4:06</strain>
    </source>
</reference>
<feature type="domain" description="AB hydrolase-1" evidence="1">
    <location>
        <begin position="4"/>
        <end position="216"/>
    </location>
</feature>
<dbReference type="AlphaFoldDB" id="A0A0S2M262"/>
<dbReference type="SUPFAM" id="SSF53474">
    <property type="entry name" value="alpha/beta-Hydrolases"/>
    <property type="match status" value="1"/>
</dbReference>
<dbReference type="Gene3D" id="3.40.50.1820">
    <property type="entry name" value="alpha/beta hydrolase"/>
    <property type="match status" value="1"/>
</dbReference>
<dbReference type="Proteomes" id="UP000059574">
    <property type="component" value="Chromosome"/>
</dbReference>
<dbReference type="Pfam" id="PF12697">
    <property type="entry name" value="Abhydrolase_6"/>
    <property type="match status" value="1"/>
</dbReference>
<name>A0A0S2M262_9MICC</name>
<dbReference type="InterPro" id="IPR000073">
    <property type="entry name" value="AB_hydrolase_1"/>
</dbReference>
<gene>
    <name evidence="2" type="ORF">AS189_17285</name>
</gene>
<evidence type="ECO:0000259" key="1">
    <source>
        <dbReference type="Pfam" id="PF12697"/>
    </source>
</evidence>
<protein>
    <recommendedName>
        <fullName evidence="1">AB hydrolase-1 domain-containing protein</fullName>
    </recommendedName>
</protein>
<evidence type="ECO:0000313" key="3">
    <source>
        <dbReference type="Proteomes" id="UP000059574"/>
    </source>
</evidence>
<reference evidence="2 3" key="2">
    <citation type="journal article" date="2016" name="J. Biotechnol.">
        <title>Complete genome sequence of Arthrobacter alpinus ERGS4:06, a yellow pigmented bacterium tolerant to cold and radiations isolated from Sikkim Himalaya.</title>
        <authorList>
            <person name="Kumar R."/>
            <person name="Singh D."/>
            <person name="Swarnkar M.K."/>
            <person name="Singh A.K."/>
            <person name="Kumar S."/>
        </authorList>
    </citation>
    <scope>NUCLEOTIDE SEQUENCE [LARGE SCALE GENOMIC DNA]</scope>
    <source>
        <strain evidence="2 3">ERGS4:06</strain>
    </source>
</reference>
<dbReference type="EMBL" id="CP013200">
    <property type="protein sequence ID" value="ALO67914.1"/>
    <property type="molecule type" value="Genomic_DNA"/>
</dbReference>
<dbReference type="InterPro" id="IPR052897">
    <property type="entry name" value="Sec-Metab_Biosynth_Hydrolase"/>
</dbReference>
<dbReference type="InterPro" id="IPR029058">
    <property type="entry name" value="AB_hydrolase_fold"/>
</dbReference>